<sequence>MHSLGPVEVGGEVLIAEGEPGLPAELTEPAHGAPRFVFETPAPFVVVQTAQGVGDGVDVGTDGQSV</sequence>
<name>A0A6J6X5H9_9ZZZZ</name>
<evidence type="ECO:0000313" key="1">
    <source>
        <dbReference type="EMBL" id="CAB4792022.1"/>
    </source>
</evidence>
<gene>
    <name evidence="1" type="ORF">UFOPK2958_01289</name>
</gene>
<reference evidence="1" key="1">
    <citation type="submission" date="2020-05" db="EMBL/GenBank/DDBJ databases">
        <authorList>
            <person name="Chiriac C."/>
            <person name="Salcher M."/>
            <person name="Ghai R."/>
            <person name="Kavagutti S V."/>
        </authorList>
    </citation>
    <scope>NUCLEOTIDE SEQUENCE</scope>
</reference>
<protein>
    <submittedName>
        <fullName evidence="1">Unannotated protein</fullName>
    </submittedName>
</protein>
<accession>A0A6J6X5H9</accession>
<dbReference type="EMBL" id="CAFAAB010000179">
    <property type="protein sequence ID" value="CAB4792022.1"/>
    <property type="molecule type" value="Genomic_DNA"/>
</dbReference>
<organism evidence="1">
    <name type="scientific">freshwater metagenome</name>
    <dbReference type="NCBI Taxonomy" id="449393"/>
    <lineage>
        <taxon>unclassified sequences</taxon>
        <taxon>metagenomes</taxon>
        <taxon>ecological metagenomes</taxon>
    </lineage>
</organism>
<proteinExistence type="predicted"/>
<dbReference type="AlphaFoldDB" id="A0A6J6X5H9"/>